<feature type="transmembrane region" description="Helical" evidence="1">
    <location>
        <begin position="250"/>
        <end position="269"/>
    </location>
</feature>
<keyword evidence="1" id="KW-0812">Transmembrane</keyword>
<comment type="caution">
    <text evidence="2">The sequence shown here is derived from an EMBL/GenBank/DDBJ whole genome shotgun (WGS) entry which is preliminary data.</text>
</comment>
<evidence type="ECO:0000313" key="3">
    <source>
        <dbReference type="Proteomes" id="UP000621670"/>
    </source>
</evidence>
<accession>A0ABR7JH50</accession>
<feature type="transmembrane region" description="Helical" evidence="1">
    <location>
        <begin position="167"/>
        <end position="186"/>
    </location>
</feature>
<keyword evidence="1" id="KW-0472">Membrane</keyword>
<name>A0ABR7JH50_9FLAO</name>
<organism evidence="2 3">
    <name type="scientific">Flavobacterium turcicum</name>
    <dbReference type="NCBI Taxonomy" id="2764718"/>
    <lineage>
        <taxon>Bacteria</taxon>
        <taxon>Pseudomonadati</taxon>
        <taxon>Bacteroidota</taxon>
        <taxon>Flavobacteriia</taxon>
        <taxon>Flavobacteriales</taxon>
        <taxon>Flavobacteriaceae</taxon>
        <taxon>Flavobacterium</taxon>
    </lineage>
</organism>
<keyword evidence="3" id="KW-1185">Reference proteome</keyword>
<dbReference type="InterPro" id="IPR043739">
    <property type="entry name" value="DUF5684"/>
</dbReference>
<feature type="transmembrane region" description="Helical" evidence="1">
    <location>
        <begin position="79"/>
        <end position="112"/>
    </location>
</feature>
<sequence>MKQLFNKPLLKTPLKYSFIYVFFATFLPKMYYAIFIEDTIKSTFLNKIISVLFIDPFPFMSILFTLLIVLLLFEFSKTAYVNFVGVIKICIIFLFFCFTLTYICSNLFFYLFSDKFLSIHSGSQEEILLSFINPFSALSFDPISFYFSGPKNYFIICYNSGNTINLIVAILSSHVFLLCMTFYYFSLYRIFKANSKNGLQSLIPILNNIKLLEIVKKPRFWIIFLCVPFVRLIPKYFINKELCLQYNKSNTVAIAMTTFPWIFYGVIAFDKKNKIVDGN</sequence>
<reference evidence="2 3" key="1">
    <citation type="submission" date="2020-08" db="EMBL/GenBank/DDBJ databases">
        <title>Description of novel Flavobacterium F-400 isolate.</title>
        <authorList>
            <person name="Saticioglu I."/>
            <person name="Duman M."/>
            <person name="Altun S."/>
        </authorList>
    </citation>
    <scope>NUCLEOTIDE SEQUENCE [LARGE SCALE GENOMIC DNA]</scope>
    <source>
        <strain evidence="2 3">F-400</strain>
    </source>
</reference>
<proteinExistence type="predicted"/>
<evidence type="ECO:0000313" key="2">
    <source>
        <dbReference type="EMBL" id="MBC5863576.1"/>
    </source>
</evidence>
<evidence type="ECO:0000256" key="1">
    <source>
        <dbReference type="SAM" id="Phobius"/>
    </source>
</evidence>
<gene>
    <name evidence="2" type="ORF">H8R26_09085</name>
</gene>
<feature type="transmembrane region" description="Helical" evidence="1">
    <location>
        <begin position="16"/>
        <end position="36"/>
    </location>
</feature>
<protein>
    <submittedName>
        <fullName evidence="2">Uncharacterized protein</fullName>
    </submittedName>
</protein>
<feature type="transmembrane region" description="Helical" evidence="1">
    <location>
        <begin position="220"/>
        <end position="238"/>
    </location>
</feature>
<feature type="transmembrane region" description="Helical" evidence="1">
    <location>
        <begin position="48"/>
        <end position="73"/>
    </location>
</feature>
<dbReference type="EMBL" id="JACRUM010000004">
    <property type="protein sequence ID" value="MBC5863576.1"/>
    <property type="molecule type" value="Genomic_DNA"/>
</dbReference>
<dbReference type="Proteomes" id="UP000621670">
    <property type="component" value="Unassembled WGS sequence"/>
</dbReference>
<keyword evidence="1" id="KW-1133">Transmembrane helix</keyword>
<dbReference type="Pfam" id="PF18936">
    <property type="entry name" value="DUF5684"/>
    <property type="match status" value="1"/>
</dbReference>
<dbReference type="RefSeq" id="WP_166136497.1">
    <property type="nucleotide sequence ID" value="NZ_JAAOBY010000005.1"/>
</dbReference>